<dbReference type="PANTHER" id="PTHR11431">
    <property type="entry name" value="FERRITIN"/>
    <property type="match status" value="1"/>
</dbReference>
<feature type="binding site" evidence="8">
    <location>
        <position position="146"/>
    </location>
    <ligand>
        <name>Fe cation</name>
        <dbReference type="ChEBI" id="CHEBI:24875"/>
        <label>1</label>
    </ligand>
</feature>
<comment type="caution">
    <text evidence="11">The sequence shown here is derived from an EMBL/GenBank/DDBJ whole genome shotgun (WGS) entry which is preliminary data.</text>
</comment>
<feature type="binding site" evidence="8">
    <location>
        <position position="56"/>
    </location>
    <ligand>
        <name>Fe cation</name>
        <dbReference type="ChEBI" id="CHEBI:24875"/>
        <label>1</label>
    </ligand>
</feature>
<feature type="domain" description="Ferritin-like diiron" evidence="10">
    <location>
        <begin position="4"/>
        <end position="193"/>
    </location>
</feature>
<evidence type="ECO:0000259" key="10">
    <source>
        <dbReference type="PROSITE" id="PS50905"/>
    </source>
</evidence>
<dbReference type="PROSITE" id="PS50905">
    <property type="entry name" value="FERRITIN_LIKE"/>
    <property type="match status" value="1"/>
</dbReference>
<evidence type="ECO:0000313" key="11">
    <source>
        <dbReference type="EMBL" id="KAK3726852.1"/>
    </source>
</evidence>
<comment type="catalytic activity">
    <reaction evidence="7 9">
        <text>4 Fe(2+) + O2 + 4 H(+) = 4 Fe(3+) + 2 H2O</text>
        <dbReference type="Rhea" id="RHEA:11148"/>
        <dbReference type="ChEBI" id="CHEBI:15377"/>
        <dbReference type="ChEBI" id="CHEBI:15378"/>
        <dbReference type="ChEBI" id="CHEBI:15379"/>
        <dbReference type="ChEBI" id="CHEBI:29033"/>
        <dbReference type="ChEBI" id="CHEBI:29034"/>
        <dbReference type="EC" id="1.16.3.1"/>
    </reaction>
</comment>
<dbReference type="InterPro" id="IPR012347">
    <property type="entry name" value="Ferritin-like"/>
</dbReference>
<dbReference type="InterPro" id="IPR001519">
    <property type="entry name" value="Ferritin"/>
</dbReference>
<organism evidence="11 12">
    <name type="scientific">Elysia crispata</name>
    <name type="common">lettuce slug</name>
    <dbReference type="NCBI Taxonomy" id="231223"/>
    <lineage>
        <taxon>Eukaryota</taxon>
        <taxon>Metazoa</taxon>
        <taxon>Spiralia</taxon>
        <taxon>Lophotrochozoa</taxon>
        <taxon>Mollusca</taxon>
        <taxon>Gastropoda</taxon>
        <taxon>Heterobranchia</taxon>
        <taxon>Euthyneura</taxon>
        <taxon>Panpulmonata</taxon>
        <taxon>Sacoglossa</taxon>
        <taxon>Placobranchoidea</taxon>
        <taxon>Plakobranchidae</taxon>
        <taxon>Elysia</taxon>
    </lineage>
</organism>
<dbReference type="InterPro" id="IPR009040">
    <property type="entry name" value="Ferritin-like_diiron"/>
</dbReference>
<evidence type="ECO:0000256" key="2">
    <source>
        <dbReference type="ARBA" id="ARBA00022434"/>
    </source>
</evidence>
<dbReference type="Gene3D" id="1.20.1260.10">
    <property type="match status" value="1"/>
</dbReference>
<keyword evidence="3 8" id="KW-0479">Metal-binding</keyword>
<evidence type="ECO:0000256" key="9">
    <source>
        <dbReference type="RuleBase" id="RU361145"/>
    </source>
</evidence>
<protein>
    <recommendedName>
        <fullName evidence="9">Ferritin</fullName>
        <ecNumber evidence="9">1.16.3.1</ecNumber>
    </recommendedName>
</protein>
<dbReference type="InterPro" id="IPR009078">
    <property type="entry name" value="Ferritin-like_SF"/>
</dbReference>
<dbReference type="Pfam" id="PF00210">
    <property type="entry name" value="Ferritin"/>
    <property type="match status" value="1"/>
</dbReference>
<keyword evidence="2 9" id="KW-0409">Iron storage</keyword>
<dbReference type="GO" id="GO:0006826">
    <property type="term" value="P:iron ion transport"/>
    <property type="evidence" value="ECO:0007669"/>
    <property type="project" value="InterPro"/>
</dbReference>
<feature type="binding site" evidence="8">
    <location>
        <position position="59"/>
    </location>
    <ligand>
        <name>Fe cation</name>
        <dbReference type="ChEBI" id="CHEBI:24875"/>
        <label>1</label>
    </ligand>
</feature>
<dbReference type="PANTHER" id="PTHR11431:SF75">
    <property type="entry name" value="FERRITIN"/>
    <property type="match status" value="1"/>
</dbReference>
<evidence type="ECO:0000256" key="3">
    <source>
        <dbReference type="ARBA" id="ARBA00022723"/>
    </source>
</evidence>
<dbReference type="GO" id="GO:0008198">
    <property type="term" value="F:ferrous iron binding"/>
    <property type="evidence" value="ECO:0007669"/>
    <property type="project" value="TreeGrafter"/>
</dbReference>
<dbReference type="EC" id="1.16.3.1" evidence="9"/>
<dbReference type="SUPFAM" id="SSF47240">
    <property type="entry name" value="Ferritin-like"/>
    <property type="match status" value="1"/>
</dbReference>
<evidence type="ECO:0000256" key="1">
    <source>
        <dbReference type="ARBA" id="ARBA00007513"/>
    </source>
</evidence>
<dbReference type="GO" id="GO:0004322">
    <property type="term" value="F:ferroxidase activity"/>
    <property type="evidence" value="ECO:0007669"/>
    <property type="project" value="UniProtKB-EC"/>
</dbReference>
<dbReference type="EMBL" id="JAWDGP010007282">
    <property type="protein sequence ID" value="KAK3726852.1"/>
    <property type="molecule type" value="Genomic_DNA"/>
</dbReference>
<reference evidence="11" key="1">
    <citation type="journal article" date="2023" name="G3 (Bethesda)">
        <title>A reference genome for the long-term kleptoplast-retaining sea slug Elysia crispata morphotype clarki.</title>
        <authorList>
            <person name="Eastman K.E."/>
            <person name="Pendleton A.L."/>
            <person name="Shaikh M.A."/>
            <person name="Suttiyut T."/>
            <person name="Ogas R."/>
            <person name="Tomko P."/>
            <person name="Gavelis G."/>
            <person name="Widhalm J.R."/>
            <person name="Wisecaver J.H."/>
        </authorList>
    </citation>
    <scope>NUCLEOTIDE SEQUENCE</scope>
    <source>
        <strain evidence="11">ECLA1</strain>
    </source>
</reference>
<comment type="function">
    <text evidence="9">Stores iron in a soluble, non-toxic, readily available form. Important for iron homeostasis. Iron is taken up in the ferrous form and deposited as ferric hydroxides after oxidation.</text>
</comment>
<evidence type="ECO:0000256" key="6">
    <source>
        <dbReference type="ARBA" id="ARBA00025111"/>
    </source>
</evidence>
<gene>
    <name evidence="11" type="ORF">RRG08_017922</name>
</gene>
<comment type="function">
    <text evidence="6">Stores iron in a soluble, non-toxic, readily available form. Important for iron homeostasis. Has ferroxidase activity. Iron is taken up in the ferrous form and deposited as ferric hydroxides after oxidation.</text>
</comment>
<proteinExistence type="inferred from homology"/>
<sequence length="193" mass="22065">MVRQNYTCDVNCLLVKQIHWELRASYLYQAYASYFQRADVSLPGIQKFFAHASLEERSHADYFIDYVNKRGGHVHLGQFDVQNTCETVMVFLQSDNSRLDTEVEERMCICGFVSPGGRNKINKKCPLSRETWMEGLMALEDALAAERFVNGKLLELHKRADKLNDAHVAKSRSHCLPTIQHLVVSCLLSNLPT</sequence>
<dbReference type="GO" id="GO:0005737">
    <property type="term" value="C:cytoplasm"/>
    <property type="evidence" value="ECO:0007669"/>
    <property type="project" value="TreeGrafter"/>
</dbReference>
<evidence type="ECO:0000256" key="4">
    <source>
        <dbReference type="ARBA" id="ARBA00023002"/>
    </source>
</evidence>
<dbReference type="Proteomes" id="UP001283361">
    <property type="component" value="Unassembled WGS sequence"/>
</dbReference>
<dbReference type="AlphaFoldDB" id="A0AAE0XZ25"/>
<evidence type="ECO:0000256" key="8">
    <source>
        <dbReference type="PIRSR" id="PIRSR601519-1"/>
    </source>
</evidence>
<dbReference type="InterPro" id="IPR008331">
    <property type="entry name" value="Ferritin_DPS_dom"/>
</dbReference>
<dbReference type="CDD" id="cd01056">
    <property type="entry name" value="Euk_Ferritin"/>
    <property type="match status" value="1"/>
</dbReference>
<name>A0AAE0XZ25_9GAST</name>
<keyword evidence="5 8" id="KW-0408">Iron</keyword>
<evidence type="ECO:0000256" key="5">
    <source>
        <dbReference type="ARBA" id="ARBA00023004"/>
    </source>
</evidence>
<feature type="binding site" evidence="8">
    <location>
        <position position="21"/>
    </location>
    <ligand>
        <name>Fe cation</name>
        <dbReference type="ChEBI" id="CHEBI:24875"/>
        <label>1</label>
    </ligand>
</feature>
<dbReference type="GO" id="GO:0006879">
    <property type="term" value="P:intracellular iron ion homeostasis"/>
    <property type="evidence" value="ECO:0007669"/>
    <property type="project" value="UniProtKB-KW"/>
</dbReference>
<evidence type="ECO:0000256" key="7">
    <source>
        <dbReference type="ARBA" id="ARBA00047990"/>
    </source>
</evidence>
<dbReference type="GO" id="GO:0008199">
    <property type="term" value="F:ferric iron binding"/>
    <property type="evidence" value="ECO:0007669"/>
    <property type="project" value="InterPro"/>
</dbReference>
<keyword evidence="12" id="KW-1185">Reference proteome</keyword>
<evidence type="ECO:0000313" key="12">
    <source>
        <dbReference type="Proteomes" id="UP001283361"/>
    </source>
</evidence>
<keyword evidence="4 9" id="KW-0560">Oxidoreductase</keyword>
<accession>A0AAE0XZ25</accession>
<comment type="similarity">
    <text evidence="1 9">Belongs to the ferritin family.</text>
</comment>